<dbReference type="GO" id="GO:0016810">
    <property type="term" value="F:hydrolase activity, acting on carbon-nitrogen (but not peptide) bonds"/>
    <property type="evidence" value="ECO:0007669"/>
    <property type="project" value="InterPro"/>
</dbReference>
<name>A0A382NND8_9ZZZZ</name>
<evidence type="ECO:0000313" key="3">
    <source>
        <dbReference type="EMBL" id="SVC62733.1"/>
    </source>
</evidence>
<dbReference type="InterPro" id="IPR011059">
    <property type="entry name" value="Metal-dep_hydrolase_composite"/>
</dbReference>
<reference evidence="3" key="1">
    <citation type="submission" date="2018-05" db="EMBL/GenBank/DDBJ databases">
        <authorList>
            <person name="Lanie J.A."/>
            <person name="Ng W.-L."/>
            <person name="Kazmierczak K.M."/>
            <person name="Andrzejewski T.M."/>
            <person name="Davidsen T.M."/>
            <person name="Wayne K.J."/>
            <person name="Tettelin H."/>
            <person name="Glass J.I."/>
            <person name="Rusch D."/>
            <person name="Podicherti R."/>
            <person name="Tsui H.-C.T."/>
            <person name="Winkler M.E."/>
        </authorList>
    </citation>
    <scope>NUCLEOTIDE SEQUENCE</scope>
</reference>
<dbReference type="Gene3D" id="2.30.40.10">
    <property type="entry name" value="Urease, subunit C, domain 1"/>
    <property type="match status" value="1"/>
</dbReference>
<feature type="domain" description="Amidohydrolase-related" evidence="2">
    <location>
        <begin position="56"/>
        <end position="216"/>
    </location>
</feature>
<accession>A0A382NND8</accession>
<proteinExistence type="predicted"/>
<dbReference type="AlphaFoldDB" id="A0A382NND8"/>
<dbReference type="InterPro" id="IPR006680">
    <property type="entry name" value="Amidohydro-rel"/>
</dbReference>
<protein>
    <recommendedName>
        <fullName evidence="2">Amidohydrolase-related domain-containing protein</fullName>
    </recommendedName>
</protein>
<gene>
    <name evidence="3" type="ORF">METZ01_LOCUS315587</name>
</gene>
<dbReference type="Pfam" id="PF01979">
    <property type="entry name" value="Amidohydro_1"/>
    <property type="match status" value="1"/>
</dbReference>
<dbReference type="InterPro" id="IPR032466">
    <property type="entry name" value="Metal_Hydrolase"/>
</dbReference>
<organism evidence="3">
    <name type="scientific">marine metagenome</name>
    <dbReference type="NCBI Taxonomy" id="408172"/>
    <lineage>
        <taxon>unclassified sequences</taxon>
        <taxon>metagenomes</taxon>
        <taxon>ecological metagenomes</taxon>
    </lineage>
</organism>
<dbReference type="SUPFAM" id="SSF51556">
    <property type="entry name" value="Metallo-dependent hydrolases"/>
    <property type="match status" value="1"/>
</dbReference>
<dbReference type="EMBL" id="UINC01101710">
    <property type="protein sequence ID" value="SVC62733.1"/>
    <property type="molecule type" value="Genomic_DNA"/>
</dbReference>
<keyword evidence="1" id="KW-0378">Hydrolase</keyword>
<evidence type="ECO:0000259" key="2">
    <source>
        <dbReference type="Pfam" id="PF01979"/>
    </source>
</evidence>
<feature type="non-terminal residue" evidence="3">
    <location>
        <position position="219"/>
    </location>
</feature>
<dbReference type="PANTHER" id="PTHR43794">
    <property type="entry name" value="AMINOHYDROLASE SSNA-RELATED"/>
    <property type="match status" value="1"/>
</dbReference>
<evidence type="ECO:0000256" key="1">
    <source>
        <dbReference type="ARBA" id="ARBA00022801"/>
    </source>
</evidence>
<dbReference type="InterPro" id="IPR050287">
    <property type="entry name" value="MTA/SAH_deaminase"/>
</dbReference>
<sequence>MQSQRYIADTIVTCDANNNVYSPGAIDIEEGKIIWVGTLGSEEETDIQTHKIGGLLMPGLVNAHCHTPMTLVRGAGDGLPLGRWLTEAMWPREGKMNEEDAYWGMTLGSAEMFRAGVTTSCEMYLFEEALVEAANSSGARLVMTPGVFESSYSESRLQNFTDFYNRHHDPEGKITVGIGPHSAYDLGIPACIELAEFARSLDLLFHIHLAETRGESSQI</sequence>
<dbReference type="SUPFAM" id="SSF51338">
    <property type="entry name" value="Composite domain of metallo-dependent hydrolases"/>
    <property type="match status" value="1"/>
</dbReference>
<dbReference type="Gene3D" id="3.20.20.140">
    <property type="entry name" value="Metal-dependent hydrolases"/>
    <property type="match status" value="1"/>
</dbReference>
<dbReference type="PANTHER" id="PTHR43794:SF11">
    <property type="entry name" value="AMIDOHYDROLASE-RELATED DOMAIN-CONTAINING PROTEIN"/>
    <property type="match status" value="1"/>
</dbReference>